<evidence type="ECO:0000313" key="2">
    <source>
        <dbReference type="EMBL" id="MBK1669658.1"/>
    </source>
</evidence>
<keyword evidence="3" id="KW-1185">Reference proteome</keyword>
<dbReference type="InterPro" id="IPR052354">
    <property type="entry name" value="Cell_Wall_Dynamics_Protein"/>
</dbReference>
<dbReference type="PANTHER" id="PTHR34408:SF1">
    <property type="entry name" value="GLYCOSYL HYDROLASE FAMILY 19 DOMAIN-CONTAINING PROTEIN HI_1415"/>
    <property type="match status" value="1"/>
</dbReference>
<name>A0ABS1DHA5_9PROT</name>
<feature type="domain" description="Glycoside hydrolase family 19 catalytic" evidence="1">
    <location>
        <begin position="157"/>
        <end position="213"/>
    </location>
</feature>
<dbReference type="Gene3D" id="1.10.530.10">
    <property type="match status" value="1"/>
</dbReference>
<reference evidence="2 3" key="1">
    <citation type="journal article" date="2020" name="Microorganisms">
        <title>Osmotic Adaptation and Compatible Solute Biosynthesis of Phototrophic Bacteria as Revealed from Genome Analyses.</title>
        <authorList>
            <person name="Imhoff J.F."/>
            <person name="Rahn T."/>
            <person name="Kunzel S."/>
            <person name="Keller A."/>
            <person name="Neulinger S.C."/>
        </authorList>
    </citation>
    <scope>NUCLEOTIDE SEQUENCE [LARGE SCALE GENOMIC DNA]</scope>
    <source>
        <strain evidence="2 3">DSM 9895</strain>
    </source>
</reference>
<comment type="caution">
    <text evidence="2">The sequence shown here is derived from an EMBL/GenBank/DDBJ whole genome shotgun (WGS) entry which is preliminary data.</text>
</comment>
<dbReference type="PANTHER" id="PTHR34408">
    <property type="entry name" value="FAMILY PROTEIN, PUTATIVE-RELATED"/>
    <property type="match status" value="1"/>
</dbReference>
<dbReference type="InterPro" id="IPR000726">
    <property type="entry name" value="Glyco_hydro_19_cat"/>
</dbReference>
<dbReference type="SUPFAM" id="SSF53955">
    <property type="entry name" value="Lysozyme-like"/>
    <property type="match status" value="1"/>
</dbReference>
<dbReference type="Pfam" id="PF00182">
    <property type="entry name" value="Glyco_hydro_19"/>
    <property type="match status" value="1"/>
</dbReference>
<organism evidence="2 3">
    <name type="scientific">Rhodovibrio sodomensis</name>
    <dbReference type="NCBI Taxonomy" id="1088"/>
    <lineage>
        <taxon>Bacteria</taxon>
        <taxon>Pseudomonadati</taxon>
        <taxon>Pseudomonadota</taxon>
        <taxon>Alphaproteobacteria</taxon>
        <taxon>Rhodospirillales</taxon>
        <taxon>Rhodovibrionaceae</taxon>
        <taxon>Rhodovibrio</taxon>
    </lineage>
</organism>
<gene>
    <name evidence="2" type="ORF">CKO28_16590</name>
</gene>
<sequence length="259" mass="27428">MPIAQPIGPAQVNARADVRILQRLLNGQPAGAGLVEDGLYGPATWNALTATRPDRDADTPVTPDGADLERLIPGLPAGVSRVRVGCVLAEASSDRIARFHPPLAAAMADAGIDTPLRRAHFLAQIAHESGALRWLEEIASGQAYEGRADLGNDQPGDGPRFKGRGLIQLTGRANYAEFGQAIGRDLTSSPEAAAQVAEDPELCVRAATWFWVERGLNARADADDLEAVTRRINGGLNGLDDRAKYLARAKAVFPVSVSA</sequence>
<protein>
    <recommendedName>
        <fullName evidence="1">Glycoside hydrolase family 19 catalytic domain-containing protein</fullName>
    </recommendedName>
</protein>
<dbReference type="Proteomes" id="UP001296873">
    <property type="component" value="Unassembled WGS sequence"/>
</dbReference>
<dbReference type="EMBL" id="NRRL01000056">
    <property type="protein sequence ID" value="MBK1669658.1"/>
    <property type="molecule type" value="Genomic_DNA"/>
</dbReference>
<dbReference type="InterPro" id="IPR023346">
    <property type="entry name" value="Lysozyme-like_dom_sf"/>
</dbReference>
<evidence type="ECO:0000313" key="3">
    <source>
        <dbReference type="Proteomes" id="UP001296873"/>
    </source>
</evidence>
<proteinExistence type="predicted"/>
<accession>A0ABS1DHA5</accession>
<evidence type="ECO:0000259" key="1">
    <source>
        <dbReference type="Pfam" id="PF00182"/>
    </source>
</evidence>
<dbReference type="RefSeq" id="WP_242480618.1">
    <property type="nucleotide sequence ID" value="NZ_NRRL01000056.1"/>
</dbReference>